<protein>
    <submittedName>
        <fullName evidence="2">BT3A1 protein</fullName>
    </submittedName>
</protein>
<dbReference type="Pfam" id="PF00622">
    <property type="entry name" value="SPRY"/>
    <property type="match status" value="1"/>
</dbReference>
<dbReference type="InterPro" id="IPR043136">
    <property type="entry name" value="B30.2/SPRY_sf"/>
</dbReference>
<dbReference type="PROSITE" id="PS50188">
    <property type="entry name" value="B302_SPRY"/>
    <property type="match status" value="1"/>
</dbReference>
<dbReference type="EMBL" id="VXAA01007531">
    <property type="protein sequence ID" value="NXI75046.1"/>
    <property type="molecule type" value="Genomic_DNA"/>
</dbReference>
<reference evidence="2 3" key="1">
    <citation type="submission" date="2019-09" db="EMBL/GenBank/DDBJ databases">
        <title>Bird 10,000 Genomes (B10K) Project - Family phase.</title>
        <authorList>
            <person name="Zhang G."/>
        </authorList>
    </citation>
    <scope>NUCLEOTIDE SEQUENCE [LARGE SCALE GENOMIC DNA]</scope>
    <source>
        <strain evidence="2">B10K-DU-001-57</strain>
        <tissue evidence="2">Muscle</tissue>
    </source>
</reference>
<keyword evidence="3" id="KW-1185">Reference proteome</keyword>
<organism evidence="2 3">
    <name type="scientific">Anseranas semipalmata</name>
    <name type="common">Magpie goose</name>
    <name type="synonym">Anas semipalmata</name>
    <dbReference type="NCBI Taxonomy" id="8851"/>
    <lineage>
        <taxon>Eukaryota</taxon>
        <taxon>Metazoa</taxon>
        <taxon>Chordata</taxon>
        <taxon>Craniata</taxon>
        <taxon>Vertebrata</taxon>
        <taxon>Euteleostomi</taxon>
        <taxon>Archelosauria</taxon>
        <taxon>Archosauria</taxon>
        <taxon>Dinosauria</taxon>
        <taxon>Saurischia</taxon>
        <taxon>Theropoda</taxon>
        <taxon>Coelurosauria</taxon>
        <taxon>Aves</taxon>
        <taxon>Neognathae</taxon>
        <taxon>Galloanserae</taxon>
        <taxon>Anseriformes</taxon>
        <taxon>Anseranatidae</taxon>
        <taxon>Anseranas</taxon>
    </lineage>
</organism>
<dbReference type="SUPFAM" id="SSF49899">
    <property type="entry name" value="Concanavalin A-like lectins/glucanases"/>
    <property type="match status" value="1"/>
</dbReference>
<gene>
    <name evidence="2" type="primary">Btn3a1_1</name>
    <name evidence="2" type="ORF">ANSSEM_R15950</name>
</gene>
<dbReference type="InterPro" id="IPR003877">
    <property type="entry name" value="SPRY_dom"/>
</dbReference>
<dbReference type="OrthoDB" id="9049620at2759"/>
<proteinExistence type="predicted"/>
<feature type="non-terminal residue" evidence="2">
    <location>
        <position position="87"/>
    </location>
</feature>
<dbReference type="InterPro" id="IPR001870">
    <property type="entry name" value="B30.2/SPRY"/>
</dbReference>
<sequence length="87" mass="9646">EVKGEWGKASRWAVGVAKASVERKGWIKMSPEEGVWAVEYQEGQLKSLTSPHISLSLSPVPTRIWVCLDCTQGQVTFINALNGIEIY</sequence>
<dbReference type="Proteomes" id="UP000567872">
    <property type="component" value="Unassembled WGS sequence"/>
</dbReference>
<evidence type="ECO:0000313" key="3">
    <source>
        <dbReference type="Proteomes" id="UP000567872"/>
    </source>
</evidence>
<evidence type="ECO:0000259" key="1">
    <source>
        <dbReference type="PROSITE" id="PS50188"/>
    </source>
</evidence>
<dbReference type="PRINTS" id="PR01407">
    <property type="entry name" value="BUTYPHLNCDUF"/>
</dbReference>
<comment type="caution">
    <text evidence="2">The sequence shown here is derived from an EMBL/GenBank/DDBJ whole genome shotgun (WGS) entry which is preliminary data.</text>
</comment>
<dbReference type="Gene3D" id="2.60.120.920">
    <property type="match status" value="1"/>
</dbReference>
<dbReference type="InterPro" id="IPR003879">
    <property type="entry name" value="Butyrophylin_SPRY"/>
</dbReference>
<feature type="non-terminal residue" evidence="2">
    <location>
        <position position="1"/>
    </location>
</feature>
<feature type="domain" description="B30.2/SPRY" evidence="1">
    <location>
        <begin position="1"/>
        <end position="87"/>
    </location>
</feature>
<evidence type="ECO:0000313" key="2">
    <source>
        <dbReference type="EMBL" id="NXI75046.1"/>
    </source>
</evidence>
<dbReference type="PANTHER" id="PTHR24103">
    <property type="entry name" value="E3 UBIQUITIN-PROTEIN LIGASE TRIM"/>
    <property type="match status" value="1"/>
</dbReference>
<name>A0A7K9VR36_ANSSE</name>
<dbReference type="InterPro" id="IPR013320">
    <property type="entry name" value="ConA-like_dom_sf"/>
</dbReference>
<dbReference type="AlphaFoldDB" id="A0A7K9VR36"/>
<accession>A0A7K9VR36</accession>
<dbReference type="InterPro" id="IPR050143">
    <property type="entry name" value="TRIM/RBCC"/>
</dbReference>